<dbReference type="AlphaFoldDB" id="A0A0Q9YLM4"/>
<keyword evidence="3" id="KW-0378">Hydrolase</keyword>
<evidence type="ECO:0000256" key="1">
    <source>
        <dbReference type="SAM" id="SignalP"/>
    </source>
</evidence>
<comment type="caution">
    <text evidence="3">The sequence shown here is derived from an EMBL/GenBank/DDBJ whole genome shotgun (WGS) entry which is preliminary data.</text>
</comment>
<dbReference type="PANTHER" id="PTHR22946">
    <property type="entry name" value="DIENELACTONE HYDROLASE DOMAIN-CONTAINING PROTEIN-RELATED"/>
    <property type="match status" value="1"/>
</dbReference>
<gene>
    <name evidence="4" type="ORF">HT99x_008960</name>
    <name evidence="3" type="ORF">HT99x_01390</name>
</gene>
<dbReference type="Gene3D" id="3.40.50.1820">
    <property type="entry name" value="alpha/beta hydrolase"/>
    <property type="match status" value="1"/>
</dbReference>
<feature type="domain" description="Dienelactone hydrolase" evidence="2">
    <location>
        <begin position="42"/>
        <end position="258"/>
    </location>
</feature>
<dbReference type="OrthoDB" id="9787933at2"/>
<dbReference type="GO" id="GO:0016787">
    <property type="term" value="F:hydrolase activity"/>
    <property type="evidence" value="ECO:0007669"/>
    <property type="project" value="UniProtKB-KW"/>
</dbReference>
<feature type="chain" id="PRO_5043129756" evidence="1">
    <location>
        <begin position="21"/>
        <end position="261"/>
    </location>
</feature>
<dbReference type="InterPro" id="IPR050261">
    <property type="entry name" value="FrsA_esterase"/>
</dbReference>
<evidence type="ECO:0000313" key="5">
    <source>
        <dbReference type="Proteomes" id="UP000051497"/>
    </source>
</evidence>
<evidence type="ECO:0000313" key="4">
    <source>
        <dbReference type="EMBL" id="MCS5711565.1"/>
    </source>
</evidence>
<sequence>MKSQALSIMTALLLAFNAQAAIKSQKLDYKSNGITMEGYLVYDAEKKKQKRPAVIIVHDWMGLGPFTKEKADKLAKEGYVAFAVDVYGKGQRPKNNDEAAKFAEKYKNDRKLFRDRLKAAYTALLSVDAVNGKKIFVMGYCFGGTGALELARSGVPLLGTVSFHGGLSSPTPEDAKNIKGPVLVLHGAEDPNVPPAEVAAFKEEMKNGHVSYEFIEYPGAVHAFTNPLAGNDKSKGVAYNREADRESWEAFEAFLKQQLTE</sequence>
<evidence type="ECO:0000259" key="2">
    <source>
        <dbReference type="Pfam" id="PF01738"/>
    </source>
</evidence>
<name>A0A0Q9YLM4_9GAMM</name>
<keyword evidence="1" id="KW-0732">Signal</keyword>
<dbReference type="RefSeq" id="WP_075066014.1">
    <property type="nucleotide sequence ID" value="NZ_LKAJ02000001.1"/>
</dbReference>
<reference evidence="3" key="1">
    <citation type="submission" date="2015-09" db="EMBL/GenBank/DDBJ databases">
        <title>Draft Genome Sequences of Two Novel Amoeba-resistant Intranuclear Bacteria, Candidatus Berkiella cookevillensis and Candidatus Berkiella aquae.</title>
        <authorList>
            <person name="Mehari Y.T."/>
            <person name="Arivett B.A."/>
            <person name="Farone A.L."/>
            <person name="Gunderson J.H."/>
            <person name="Farone M.B."/>
        </authorList>
    </citation>
    <scope>NUCLEOTIDE SEQUENCE [LARGE SCALE GENOMIC DNA]</scope>
    <source>
        <strain evidence="3">HT99</strain>
    </source>
</reference>
<dbReference type="PANTHER" id="PTHR22946:SF0">
    <property type="entry name" value="DIENELACTONE HYDROLASE DOMAIN-CONTAINING PROTEIN"/>
    <property type="match status" value="1"/>
</dbReference>
<accession>A0A0Q9YLM4</accession>
<dbReference type="SUPFAM" id="SSF53474">
    <property type="entry name" value="alpha/beta-Hydrolases"/>
    <property type="match status" value="1"/>
</dbReference>
<dbReference type="InterPro" id="IPR029058">
    <property type="entry name" value="AB_hydrolase_fold"/>
</dbReference>
<protein>
    <submittedName>
        <fullName evidence="3">Dienelactone hydrolase family protein</fullName>
    </submittedName>
</protein>
<dbReference type="Proteomes" id="UP000051497">
    <property type="component" value="Unassembled WGS sequence"/>
</dbReference>
<dbReference type="EMBL" id="LKAJ01000004">
    <property type="protein sequence ID" value="KRG21637.1"/>
    <property type="molecule type" value="Genomic_DNA"/>
</dbReference>
<reference evidence="4" key="2">
    <citation type="journal article" date="2016" name="Genome Announc.">
        <title>Draft Genome Sequences of Two Novel Amoeba-Resistant Intranuclear Bacteria, 'Candidatus Berkiella cookevillensis' and 'Candidatus Berkiella aquae'.</title>
        <authorList>
            <person name="Mehari Y.T."/>
            <person name="Arivett B.A."/>
            <person name="Farone A.L."/>
            <person name="Gunderson J.H."/>
            <person name="Farone M.B."/>
        </authorList>
    </citation>
    <scope>NUCLEOTIDE SEQUENCE</scope>
    <source>
        <strain evidence="4">HT99</strain>
    </source>
</reference>
<dbReference type="PATRIC" id="fig|1590043.3.peg.1416"/>
<proteinExistence type="predicted"/>
<dbReference type="InterPro" id="IPR002925">
    <property type="entry name" value="Dienelactn_hydro"/>
</dbReference>
<feature type="signal peptide" evidence="1">
    <location>
        <begin position="1"/>
        <end position="20"/>
    </location>
</feature>
<dbReference type="EMBL" id="LKAJ02000001">
    <property type="protein sequence ID" value="MCS5711565.1"/>
    <property type="molecule type" value="Genomic_DNA"/>
</dbReference>
<dbReference type="Pfam" id="PF01738">
    <property type="entry name" value="DLH"/>
    <property type="match status" value="1"/>
</dbReference>
<organism evidence="3">
    <name type="scientific">Candidatus Berkiella aquae</name>
    <dbReference type="NCBI Taxonomy" id="295108"/>
    <lineage>
        <taxon>Bacteria</taxon>
        <taxon>Pseudomonadati</taxon>
        <taxon>Pseudomonadota</taxon>
        <taxon>Gammaproteobacteria</taxon>
        <taxon>Candidatus Berkiellales</taxon>
        <taxon>Candidatus Berkiellaceae</taxon>
        <taxon>Candidatus Berkiella</taxon>
    </lineage>
</organism>
<evidence type="ECO:0000313" key="3">
    <source>
        <dbReference type="EMBL" id="KRG21637.1"/>
    </source>
</evidence>
<dbReference type="STRING" id="295108.HT99x_01390"/>
<keyword evidence="5" id="KW-1185">Reference proteome</keyword>
<reference evidence="4" key="3">
    <citation type="submission" date="2021-06" db="EMBL/GenBank/DDBJ databases">
        <title>Genomic Description and Analysis of Intracellular Bacteria, Candidatus Berkiella cookevillensis and Candidatus Berkiella aquae.</title>
        <authorList>
            <person name="Kidane D.T."/>
            <person name="Mehari Y.T."/>
            <person name="Rice F.C."/>
            <person name="Arivett B.A."/>
            <person name="Farone A.L."/>
            <person name="Berk S.G."/>
            <person name="Farone M.B."/>
        </authorList>
    </citation>
    <scope>NUCLEOTIDE SEQUENCE</scope>
    <source>
        <strain evidence="4">HT99</strain>
    </source>
</reference>